<evidence type="ECO:0000313" key="3">
    <source>
        <dbReference type="Proteomes" id="UP000193570"/>
    </source>
</evidence>
<accession>A0A1X7A0E3</accession>
<name>A0A1X7A0E3_9RHOB</name>
<keyword evidence="1" id="KW-0732">Signal</keyword>
<feature type="signal peptide" evidence="1">
    <location>
        <begin position="1"/>
        <end position="21"/>
    </location>
</feature>
<gene>
    <name evidence="2" type="ORF">ROJ8625_03411</name>
</gene>
<evidence type="ECO:0000313" key="2">
    <source>
        <dbReference type="EMBL" id="SLN66929.1"/>
    </source>
</evidence>
<sequence>MKTTAALVAAFGLTAAAPVLAQTDMEMDVETVTCAEYLDMDEAGKMAAAEALVAELESPMDVDAATIELESTCEEGDNGDTALLTAMTAGAN</sequence>
<dbReference type="InterPro" id="IPR010486">
    <property type="entry name" value="HNS-dep_expression_A/B"/>
</dbReference>
<dbReference type="RefSeq" id="WP_085793095.1">
    <property type="nucleotide sequence ID" value="NZ_FWFK01000007.1"/>
</dbReference>
<dbReference type="OrthoDB" id="7876744at2"/>
<reference evidence="2 3" key="1">
    <citation type="submission" date="2017-03" db="EMBL/GenBank/DDBJ databases">
        <authorList>
            <person name="Afonso C.L."/>
            <person name="Miller P.J."/>
            <person name="Scott M.A."/>
            <person name="Spackman E."/>
            <person name="Goraichik I."/>
            <person name="Dimitrov K.M."/>
            <person name="Suarez D.L."/>
            <person name="Swayne D.E."/>
        </authorList>
    </citation>
    <scope>NUCLEOTIDE SEQUENCE [LARGE SCALE GENOMIC DNA]</scope>
    <source>
        <strain evidence="2 3">CECT 8625</strain>
    </source>
</reference>
<dbReference type="Proteomes" id="UP000193570">
    <property type="component" value="Unassembled WGS sequence"/>
</dbReference>
<proteinExistence type="predicted"/>
<evidence type="ECO:0000256" key="1">
    <source>
        <dbReference type="SAM" id="SignalP"/>
    </source>
</evidence>
<dbReference type="EMBL" id="FWFK01000007">
    <property type="protein sequence ID" value="SLN66929.1"/>
    <property type="molecule type" value="Genomic_DNA"/>
</dbReference>
<keyword evidence="3" id="KW-1185">Reference proteome</keyword>
<dbReference type="Pfam" id="PF06411">
    <property type="entry name" value="HdeA"/>
    <property type="match status" value="1"/>
</dbReference>
<organism evidence="2 3">
    <name type="scientific">Roseivivax jejudonensis</name>
    <dbReference type="NCBI Taxonomy" id="1529041"/>
    <lineage>
        <taxon>Bacteria</taxon>
        <taxon>Pseudomonadati</taxon>
        <taxon>Pseudomonadota</taxon>
        <taxon>Alphaproteobacteria</taxon>
        <taxon>Rhodobacterales</taxon>
        <taxon>Roseobacteraceae</taxon>
        <taxon>Roseivivax</taxon>
    </lineage>
</organism>
<evidence type="ECO:0008006" key="4">
    <source>
        <dbReference type="Google" id="ProtNLM"/>
    </source>
</evidence>
<protein>
    <recommendedName>
        <fullName evidence="4">HdeA/HdeB family protein</fullName>
    </recommendedName>
</protein>
<feature type="chain" id="PRO_5012146156" description="HdeA/HdeB family protein" evidence="1">
    <location>
        <begin position="22"/>
        <end position="92"/>
    </location>
</feature>
<dbReference type="AlphaFoldDB" id="A0A1X7A0E3"/>